<feature type="signal peptide" evidence="6">
    <location>
        <begin position="1"/>
        <end position="23"/>
    </location>
</feature>
<keyword evidence="4 5" id="KW-0574">Periplasm</keyword>
<evidence type="ECO:0000256" key="2">
    <source>
        <dbReference type="ARBA" id="ARBA00022448"/>
    </source>
</evidence>
<dbReference type="InterPro" id="IPR006059">
    <property type="entry name" value="SBP"/>
</dbReference>
<feature type="chain" id="PRO_5018060340" description="Putrescine-binding periplasmic protein" evidence="6">
    <location>
        <begin position="24"/>
        <end position="367"/>
    </location>
</feature>
<proteinExistence type="inferred from homology"/>
<dbReference type="GO" id="GO:0019808">
    <property type="term" value="F:polyamine binding"/>
    <property type="evidence" value="ECO:0007669"/>
    <property type="project" value="InterPro"/>
</dbReference>
<reference evidence="7 8" key="1">
    <citation type="submission" date="2018-11" db="EMBL/GenBank/DDBJ databases">
        <title>Genomic Encyclopedia of Type Strains, Phase IV (KMG-IV): sequencing the most valuable type-strain genomes for metagenomic binning, comparative biology and taxonomic classification.</title>
        <authorList>
            <person name="Goeker M."/>
        </authorList>
    </citation>
    <scope>NUCLEOTIDE SEQUENCE [LARGE SCALE GENOMIC DNA]</scope>
    <source>
        <strain evidence="7 8">DSM 100316</strain>
    </source>
</reference>
<evidence type="ECO:0000256" key="6">
    <source>
        <dbReference type="SAM" id="SignalP"/>
    </source>
</evidence>
<evidence type="ECO:0000256" key="5">
    <source>
        <dbReference type="PIRNR" id="PIRNR019574"/>
    </source>
</evidence>
<protein>
    <recommendedName>
        <fullName evidence="5">Putrescine-binding periplasmic protein</fullName>
    </recommendedName>
</protein>
<gene>
    <name evidence="7" type="ORF">EDC56_2283</name>
</gene>
<keyword evidence="3 6" id="KW-0732">Signal</keyword>
<dbReference type="Proteomes" id="UP000275394">
    <property type="component" value="Unassembled WGS sequence"/>
</dbReference>
<accession>A0A3N2DRA7</accession>
<dbReference type="OrthoDB" id="9769319at2"/>
<comment type="caution">
    <text evidence="7">The sequence shown here is derived from an EMBL/GenBank/DDBJ whole genome shotgun (WGS) entry which is preliminary data.</text>
</comment>
<dbReference type="PANTHER" id="PTHR30222:SF12">
    <property type="entry name" value="NORSPERMIDINE SENSOR"/>
    <property type="match status" value="1"/>
</dbReference>
<dbReference type="EMBL" id="RKHR01000004">
    <property type="protein sequence ID" value="ROS01835.1"/>
    <property type="molecule type" value="Genomic_DNA"/>
</dbReference>
<evidence type="ECO:0000256" key="1">
    <source>
        <dbReference type="ARBA" id="ARBA00004418"/>
    </source>
</evidence>
<evidence type="ECO:0000313" key="7">
    <source>
        <dbReference type="EMBL" id="ROS01835.1"/>
    </source>
</evidence>
<dbReference type="SUPFAM" id="SSF53850">
    <property type="entry name" value="Periplasmic binding protein-like II"/>
    <property type="match status" value="1"/>
</dbReference>
<dbReference type="AlphaFoldDB" id="A0A3N2DRA7"/>
<keyword evidence="8" id="KW-1185">Reference proteome</keyword>
<evidence type="ECO:0000313" key="8">
    <source>
        <dbReference type="Proteomes" id="UP000275394"/>
    </source>
</evidence>
<dbReference type="InterPro" id="IPR001188">
    <property type="entry name" value="Sperm_putr-bd"/>
</dbReference>
<keyword evidence="2 5" id="KW-0813">Transport</keyword>
<evidence type="ECO:0000256" key="4">
    <source>
        <dbReference type="ARBA" id="ARBA00022764"/>
    </source>
</evidence>
<dbReference type="GO" id="GO:0015846">
    <property type="term" value="P:polyamine transport"/>
    <property type="evidence" value="ECO:0007669"/>
    <property type="project" value="InterPro"/>
</dbReference>
<comment type="similarity">
    <text evidence="5">Belongs to the bacterial solute-binding protein PotD/PotF family.</text>
</comment>
<dbReference type="PANTHER" id="PTHR30222">
    <property type="entry name" value="SPERMIDINE/PUTRESCINE-BINDING PERIPLASMIC PROTEIN"/>
    <property type="match status" value="1"/>
</dbReference>
<name>A0A3N2DRA7_9GAMM</name>
<evidence type="ECO:0000256" key="3">
    <source>
        <dbReference type="ARBA" id="ARBA00022729"/>
    </source>
</evidence>
<dbReference type="PIRSF" id="PIRSF019574">
    <property type="entry name" value="Periplasmic_polyamine_BP"/>
    <property type="match status" value="1"/>
</dbReference>
<dbReference type="RefSeq" id="WP_123712592.1">
    <property type="nucleotide sequence ID" value="NZ_RKHR01000004.1"/>
</dbReference>
<comment type="subcellular location">
    <subcellularLocation>
        <location evidence="1 5">Periplasm</location>
    </subcellularLocation>
</comment>
<comment type="function">
    <text evidence="5">Required for the activity of the bacterial periplasmic transport system of putrescine.</text>
</comment>
<dbReference type="PRINTS" id="PR00909">
    <property type="entry name" value="SPERMDNBNDNG"/>
</dbReference>
<organism evidence="7 8">
    <name type="scientific">Sinobacterium caligoides</name>
    <dbReference type="NCBI Taxonomy" id="933926"/>
    <lineage>
        <taxon>Bacteria</taxon>
        <taxon>Pseudomonadati</taxon>
        <taxon>Pseudomonadota</taxon>
        <taxon>Gammaproteobacteria</taxon>
        <taxon>Cellvibrionales</taxon>
        <taxon>Spongiibacteraceae</taxon>
        <taxon>Sinobacterium</taxon>
    </lineage>
</organism>
<sequence>MYLVRTTIAVMLFLTGVSQAAFADEPKRELNLYNWSDYLAEDTLEKFTAETGITVNLTTFEEEEEMRDALDSGTKDYDLVVVALDYMAKSLMAQKYVFKPLNKDLLPNLSNMDQKAMAYVGEKDPFNNFGVPYLWGTIGIGYDAKMVNKIFAGKAPTDSWAMLFEVANLKKLSQCGVAFVDSPDEVLPLIINYLGGDPNTADKSVYSGMAQERLNQIAPYVTFNTDQIDPLVEGEYCAVLGWSGDVLYAAELAEEADAPVDIQYSLPKEGASTWYDMFAIPKNSSHVAEAHEFINFMMKPEIIAEVSNYIWYPNSNAKAKPFMDEEILNDKNIYPTAEMADKLYLIMVASKRLHKHQLKIWNEAAGK</sequence>
<dbReference type="Gene3D" id="3.40.190.10">
    <property type="entry name" value="Periplasmic binding protein-like II"/>
    <property type="match status" value="2"/>
</dbReference>
<dbReference type="Pfam" id="PF13416">
    <property type="entry name" value="SBP_bac_8"/>
    <property type="match status" value="1"/>
</dbReference>
<dbReference type="GO" id="GO:0042597">
    <property type="term" value="C:periplasmic space"/>
    <property type="evidence" value="ECO:0007669"/>
    <property type="project" value="UniProtKB-SubCell"/>
</dbReference>